<dbReference type="AlphaFoldDB" id="A0A1H6EAN5"/>
<name>A0A1H6EAN5_9ACTN</name>
<sequence>MSVGARTGTRGRWARFAEDDWPDEEAADPGVSGVGPVVFTLGFEDGDAVVDLSQWPCPRLRRPLGEALRRVGGQGKPVQAWQTVQGLLPPLRRFLDFVAAAEGAGGEHFELADLEPEHLDAFEQMLVNVYGRDSGRPHAQVMRVVRVLRAVHDGDPDAFEPEFAARLGFTTRHSGPAWTPLNSYPGPVFEAIKAAALADVREIQARILEGEALAGRGEDPGVGGWGRLENVLWHVVHRGPLTAEDSHRRWEVGHRLGGVWRLNSRLYLNAHDLLPFLTLLICVTGLEPSSAQRLRADCLVNPARGFVTIKYTKRRARSEPHKTMRVADGGAAHHPGGLIRLVLRLTQRGRDRIGGDLLWIDHGHQGTRETFAGRRRISINGLHARWLQRHGLDQLTDHDGGPLVLDLRRLRKSFKSQQYLKAAGVLADFAQGHSPQVAARHYADIGAHDELHDRAVENGLAEALQVALPPPVVLDEDGSRLGGDDLEDLPPAQVQAALSGEQDVFLASCRDFHHTPFAAVGKPCPVPMWGCVECPNAVFTTRHLPQVLAFLDFVERQREEMPPAEWQLRYGTAWDRLVHGVRAKFSDVQVRTAQAITEADGSRLLLPPELWETML</sequence>
<evidence type="ECO:0008006" key="3">
    <source>
        <dbReference type="Google" id="ProtNLM"/>
    </source>
</evidence>
<dbReference type="OrthoDB" id="4308266at2"/>
<evidence type="ECO:0000313" key="1">
    <source>
        <dbReference type="EMBL" id="SEG94283.1"/>
    </source>
</evidence>
<dbReference type="Proteomes" id="UP000236723">
    <property type="component" value="Unassembled WGS sequence"/>
</dbReference>
<organism evidence="1 2">
    <name type="scientific">Thermomonospora echinospora</name>
    <dbReference type="NCBI Taxonomy" id="1992"/>
    <lineage>
        <taxon>Bacteria</taxon>
        <taxon>Bacillati</taxon>
        <taxon>Actinomycetota</taxon>
        <taxon>Actinomycetes</taxon>
        <taxon>Streptosporangiales</taxon>
        <taxon>Thermomonosporaceae</taxon>
        <taxon>Thermomonospora</taxon>
    </lineage>
</organism>
<proteinExistence type="predicted"/>
<keyword evidence="2" id="KW-1185">Reference proteome</keyword>
<gene>
    <name evidence="1" type="ORF">SAMN04489712_14512</name>
</gene>
<evidence type="ECO:0000313" key="2">
    <source>
        <dbReference type="Proteomes" id="UP000236723"/>
    </source>
</evidence>
<dbReference type="EMBL" id="FNVO01000045">
    <property type="protein sequence ID" value="SEG94283.1"/>
    <property type="molecule type" value="Genomic_DNA"/>
</dbReference>
<protein>
    <recommendedName>
        <fullName evidence="3">Phage integrase family protein</fullName>
    </recommendedName>
</protein>
<reference evidence="2" key="1">
    <citation type="submission" date="2016-10" db="EMBL/GenBank/DDBJ databases">
        <authorList>
            <person name="Varghese N."/>
            <person name="Submissions S."/>
        </authorList>
    </citation>
    <scope>NUCLEOTIDE SEQUENCE [LARGE SCALE GENOMIC DNA]</scope>
    <source>
        <strain evidence="2">DSM 43163</strain>
    </source>
</reference>
<accession>A0A1H6EAN5</accession>